<dbReference type="RefSeq" id="WP_196835008.1">
    <property type="nucleotide sequence ID" value="NZ_JADOTZ010000001.1"/>
</dbReference>
<gene>
    <name evidence="1" type="ORF">IW252_000358</name>
</gene>
<dbReference type="AlphaFoldDB" id="A0A931DA24"/>
<dbReference type="EMBL" id="JADOTZ010000001">
    <property type="protein sequence ID" value="MBG6083591.1"/>
    <property type="molecule type" value="Genomic_DNA"/>
</dbReference>
<proteinExistence type="predicted"/>
<reference evidence="1" key="1">
    <citation type="submission" date="2020-11" db="EMBL/GenBank/DDBJ databases">
        <title>Sequencing the genomes of 1000 actinobacteria strains.</title>
        <authorList>
            <person name="Klenk H.-P."/>
        </authorList>
    </citation>
    <scope>NUCLEOTIDE SEQUENCE</scope>
    <source>
        <strain evidence="1">DSM 26152</strain>
    </source>
</reference>
<name>A0A931DA24_9MICC</name>
<comment type="caution">
    <text evidence="1">The sequence shown here is derived from an EMBL/GenBank/DDBJ whole genome shotgun (WGS) entry which is preliminary data.</text>
</comment>
<dbReference type="Proteomes" id="UP000625033">
    <property type="component" value="Unassembled WGS sequence"/>
</dbReference>
<evidence type="ECO:0000313" key="1">
    <source>
        <dbReference type="EMBL" id="MBG6083591.1"/>
    </source>
</evidence>
<accession>A0A931DA24</accession>
<organism evidence="1 2">
    <name type="scientific">Zhihengliuella flava</name>
    <dbReference type="NCBI Taxonomy" id="1285193"/>
    <lineage>
        <taxon>Bacteria</taxon>
        <taxon>Bacillati</taxon>
        <taxon>Actinomycetota</taxon>
        <taxon>Actinomycetes</taxon>
        <taxon>Micrococcales</taxon>
        <taxon>Micrococcaceae</taxon>
        <taxon>Zhihengliuella</taxon>
    </lineage>
</organism>
<protein>
    <submittedName>
        <fullName evidence="1">Uncharacterized protein</fullName>
    </submittedName>
</protein>
<evidence type="ECO:0000313" key="2">
    <source>
        <dbReference type="Proteomes" id="UP000625033"/>
    </source>
</evidence>
<sequence length="163" mass="17427">MATESTATRNDAALKAHLHRAFDDQIPNFGSYNLVYGAGNAGGSGCFIIGFRRQPLELVVAPVDPATLAPREAAVSINLTNLSHLAEVRDGSFEVGVSTGRVFRFEVTRSPSVEVPPSVSPDGGTRTLLEQSLDAEDFISFMDEFMTRIDELAAAETSSPAHS</sequence>
<keyword evidence="2" id="KW-1185">Reference proteome</keyword>